<feature type="active site" description="Charge relay system" evidence="5">
    <location>
        <position position="355"/>
    </location>
</feature>
<dbReference type="InterPro" id="IPR022398">
    <property type="entry name" value="Peptidase_S8_His-AS"/>
</dbReference>
<proteinExistence type="inferred from homology"/>
<dbReference type="PROSITE" id="PS00138">
    <property type="entry name" value="SUBTILASE_SER"/>
    <property type="match status" value="1"/>
</dbReference>
<dbReference type="InterPro" id="IPR036852">
    <property type="entry name" value="Peptidase_S8/S53_dom_sf"/>
</dbReference>
<evidence type="ECO:0000256" key="4">
    <source>
        <dbReference type="ARBA" id="ARBA00022825"/>
    </source>
</evidence>
<dbReference type="CDD" id="cd04077">
    <property type="entry name" value="Peptidases_S8_PCSK9_ProteinaseK_like"/>
    <property type="match status" value="1"/>
</dbReference>
<dbReference type="InterPro" id="IPR023828">
    <property type="entry name" value="Peptidase_S8_Ser-AS"/>
</dbReference>
<keyword evidence="2 5" id="KW-0645">Protease</keyword>
<dbReference type="InterPro" id="IPR015500">
    <property type="entry name" value="Peptidase_S8_subtilisin-rel"/>
</dbReference>
<dbReference type="Pfam" id="PF00082">
    <property type="entry name" value="Peptidase_S8"/>
    <property type="match status" value="1"/>
</dbReference>
<feature type="compositionally biased region" description="Basic residues" evidence="6">
    <location>
        <begin position="113"/>
        <end position="128"/>
    </location>
</feature>
<dbReference type="GO" id="GO:0004252">
    <property type="term" value="F:serine-type endopeptidase activity"/>
    <property type="evidence" value="ECO:0007669"/>
    <property type="project" value="UniProtKB-UniRule"/>
</dbReference>
<dbReference type="STRING" id="4846.A0A367JQI8"/>
<gene>
    <name evidence="8" type="primary">SUB7_2</name>
    <name evidence="8" type="ORF">CU098_009624</name>
</gene>
<evidence type="ECO:0000256" key="6">
    <source>
        <dbReference type="SAM" id="MobiDB-lite"/>
    </source>
</evidence>
<evidence type="ECO:0000256" key="5">
    <source>
        <dbReference type="PROSITE-ProRule" id="PRU01240"/>
    </source>
</evidence>
<dbReference type="FunFam" id="3.40.50.200:FF:000014">
    <property type="entry name" value="Proteinase K"/>
    <property type="match status" value="1"/>
</dbReference>
<dbReference type="PROSITE" id="PS00137">
    <property type="entry name" value="SUBTILASE_HIS"/>
    <property type="match status" value="1"/>
</dbReference>
<feature type="domain" description="Peptidase S8/S53" evidence="7">
    <location>
        <begin position="162"/>
        <end position="391"/>
    </location>
</feature>
<dbReference type="GO" id="GO:0006508">
    <property type="term" value="P:proteolysis"/>
    <property type="evidence" value="ECO:0007669"/>
    <property type="project" value="UniProtKB-KW"/>
</dbReference>
<keyword evidence="3 5" id="KW-0378">Hydrolase</keyword>
<feature type="region of interest" description="Disordered" evidence="6">
    <location>
        <begin position="103"/>
        <end position="130"/>
    </location>
</feature>
<dbReference type="SUPFAM" id="SSF52743">
    <property type="entry name" value="Subtilisin-like"/>
    <property type="match status" value="1"/>
</dbReference>
<sequence length="413" mass="44776">MNITGFEPTSFIKKHYTTFQATKTTLQGKNALMDTGVTDDIHQDDLSTESIRNIEIGQEFKAVAGFFNPSFVSYLNQLEDIEYVEPNQIYKAAIQPIVSSPQPYSASNVPLQRSKKHRYKQRTSKQKRGIMTQENVPSWGIARINRRELSDLTTYSADDAAGAGVHVYIFDSGINADHPDFGGRANMEASFIDYEDDTDHAGHGTHVAGTIGGNSFGVAKNTILHGIKILDRNGDGATSALIQAISYVAQIAPPGNSIINLSLTGPRSQTIDDALSTVVQEYGIPVFVSAGNSGDDSCKYSPSANADVFAVGASDENDMIPSFSSYGDCVNVYAPGTNITSSWLGGESQTMDGTSMANPHVTGIAAMLLGEYQFNSVHELYDKIKSMATQNVLRFEANEGDDYERLLAYNGLE</sequence>
<dbReference type="Proteomes" id="UP000253551">
    <property type="component" value="Unassembled WGS sequence"/>
</dbReference>
<keyword evidence="9" id="KW-1185">Reference proteome</keyword>
<dbReference type="InterPro" id="IPR034193">
    <property type="entry name" value="PCSK9_ProteinaseK-like"/>
</dbReference>
<dbReference type="OrthoDB" id="206201at2759"/>
<evidence type="ECO:0000256" key="1">
    <source>
        <dbReference type="ARBA" id="ARBA00011073"/>
    </source>
</evidence>
<dbReference type="InterPro" id="IPR050131">
    <property type="entry name" value="Peptidase_S8_subtilisin-like"/>
</dbReference>
<reference evidence="8 9" key="1">
    <citation type="journal article" date="2018" name="G3 (Bethesda)">
        <title>Phylogenetic and Phylogenomic Definition of Rhizopus Species.</title>
        <authorList>
            <person name="Gryganskyi A.P."/>
            <person name="Golan J."/>
            <person name="Dolatabadi S."/>
            <person name="Mondo S."/>
            <person name="Robb S."/>
            <person name="Idnurm A."/>
            <person name="Muszewska A."/>
            <person name="Steczkiewicz K."/>
            <person name="Masonjones S."/>
            <person name="Liao H.L."/>
            <person name="Gajdeczka M.T."/>
            <person name="Anike F."/>
            <person name="Vuek A."/>
            <person name="Anishchenko I.M."/>
            <person name="Voigt K."/>
            <person name="de Hoog G.S."/>
            <person name="Smith M.E."/>
            <person name="Heitman J."/>
            <person name="Vilgalys R."/>
            <person name="Stajich J.E."/>
        </authorList>
    </citation>
    <scope>NUCLEOTIDE SEQUENCE [LARGE SCALE GENOMIC DNA]</scope>
    <source>
        <strain evidence="8 9">LSU 92-RS-03</strain>
    </source>
</reference>
<feature type="active site" description="Charge relay system" evidence="5">
    <location>
        <position position="203"/>
    </location>
</feature>
<dbReference type="GO" id="GO:0005615">
    <property type="term" value="C:extracellular space"/>
    <property type="evidence" value="ECO:0007669"/>
    <property type="project" value="TreeGrafter"/>
</dbReference>
<dbReference type="EMBL" id="PJQM01002876">
    <property type="protein sequence ID" value="RCH92207.1"/>
    <property type="molecule type" value="Genomic_DNA"/>
</dbReference>
<organism evidence="8 9">
    <name type="scientific">Rhizopus stolonifer</name>
    <name type="common">Rhizopus nigricans</name>
    <dbReference type="NCBI Taxonomy" id="4846"/>
    <lineage>
        <taxon>Eukaryota</taxon>
        <taxon>Fungi</taxon>
        <taxon>Fungi incertae sedis</taxon>
        <taxon>Mucoromycota</taxon>
        <taxon>Mucoromycotina</taxon>
        <taxon>Mucoromycetes</taxon>
        <taxon>Mucorales</taxon>
        <taxon>Mucorineae</taxon>
        <taxon>Rhizopodaceae</taxon>
        <taxon>Rhizopus</taxon>
    </lineage>
</organism>
<evidence type="ECO:0000259" key="7">
    <source>
        <dbReference type="Pfam" id="PF00082"/>
    </source>
</evidence>
<evidence type="ECO:0000313" key="8">
    <source>
        <dbReference type="EMBL" id="RCH92207.1"/>
    </source>
</evidence>
<dbReference type="Gene3D" id="3.40.50.200">
    <property type="entry name" value="Peptidase S8/S53 domain"/>
    <property type="match status" value="1"/>
</dbReference>
<feature type="active site" description="Charge relay system" evidence="5">
    <location>
        <position position="171"/>
    </location>
</feature>
<evidence type="ECO:0000256" key="3">
    <source>
        <dbReference type="ARBA" id="ARBA00022801"/>
    </source>
</evidence>
<dbReference type="InterPro" id="IPR000209">
    <property type="entry name" value="Peptidase_S8/S53_dom"/>
</dbReference>
<keyword evidence="4 5" id="KW-0720">Serine protease</keyword>
<comment type="caution">
    <text evidence="8">The sequence shown here is derived from an EMBL/GenBank/DDBJ whole genome shotgun (WGS) entry which is preliminary data.</text>
</comment>
<protein>
    <submittedName>
        <fullName evidence="8">Subtilisin-like serine protease</fullName>
    </submittedName>
</protein>
<dbReference type="PANTHER" id="PTHR43806:SF11">
    <property type="entry name" value="CEREVISIN-RELATED"/>
    <property type="match status" value="1"/>
</dbReference>
<dbReference type="PROSITE" id="PS51892">
    <property type="entry name" value="SUBTILASE"/>
    <property type="match status" value="1"/>
</dbReference>
<dbReference type="PRINTS" id="PR00723">
    <property type="entry name" value="SUBTILISIN"/>
</dbReference>
<accession>A0A367JQI8</accession>
<dbReference type="AlphaFoldDB" id="A0A367JQI8"/>
<evidence type="ECO:0000313" key="9">
    <source>
        <dbReference type="Proteomes" id="UP000253551"/>
    </source>
</evidence>
<evidence type="ECO:0000256" key="2">
    <source>
        <dbReference type="ARBA" id="ARBA00022670"/>
    </source>
</evidence>
<comment type="similarity">
    <text evidence="1 5">Belongs to the peptidase S8 family.</text>
</comment>
<name>A0A367JQI8_RHIST</name>
<dbReference type="PANTHER" id="PTHR43806">
    <property type="entry name" value="PEPTIDASE S8"/>
    <property type="match status" value="1"/>
</dbReference>